<feature type="transmembrane region" description="Helical" evidence="4">
    <location>
        <begin position="58"/>
        <end position="77"/>
    </location>
</feature>
<accession>D4YVQ8</accession>
<dbReference type="AlphaFoldDB" id="D4YVQ8"/>
<dbReference type="Proteomes" id="UP000004069">
    <property type="component" value="Unassembled WGS sequence"/>
</dbReference>
<evidence type="ECO:0000256" key="3">
    <source>
        <dbReference type="ARBA" id="ARBA00022840"/>
    </source>
</evidence>
<gene>
    <name evidence="6" type="primary">pacL3</name>
    <name evidence="6" type="ORF">HMPREF0493_1619</name>
</gene>
<keyword evidence="3" id="KW-0067">ATP-binding</keyword>
<keyword evidence="4" id="KW-0472">Membrane</keyword>
<dbReference type="NCBIfam" id="TIGR01494">
    <property type="entry name" value="ATPase_P-type"/>
    <property type="match status" value="1"/>
</dbReference>
<evidence type="ECO:0000256" key="2">
    <source>
        <dbReference type="ARBA" id="ARBA00022741"/>
    </source>
</evidence>
<evidence type="ECO:0000313" key="7">
    <source>
        <dbReference type="Proteomes" id="UP000004069"/>
    </source>
</evidence>
<sequence length="208" mass="22444">MAKNYYTESIPDVEQEMKTSLADGLTNEQAKQRLAEYGPNALAAKKKKSMLMRFLDQFKDFMIIVLIIAAILSGVVAKEWADAAIIMIVVILNAILGVFQEARSEAAIEALKEMATPNAHVRRGGAIVEIPSTDLVPGDLVLLEAGDVVPADLRLVKAHSLKIEESALTGESVPVEKSDETLQGKDVALGDRINMAYSNTNVTYGSGV</sequence>
<evidence type="ECO:0000259" key="5">
    <source>
        <dbReference type="SMART" id="SM00831"/>
    </source>
</evidence>
<keyword evidence="7" id="KW-1185">Reference proteome</keyword>
<evidence type="ECO:0000313" key="6">
    <source>
        <dbReference type="EMBL" id="EFG54854.1"/>
    </source>
</evidence>
<keyword evidence="4" id="KW-1133">Transmembrane helix</keyword>
<dbReference type="eggNOG" id="COG0474">
    <property type="taxonomic scope" value="Bacteria"/>
</dbReference>
<dbReference type="Gene3D" id="2.70.150.10">
    <property type="entry name" value="Calcium-transporting ATPase, cytoplasmic transduction domain A"/>
    <property type="match status" value="1"/>
</dbReference>
<organism evidence="6 7">
    <name type="scientific">Lactobacillus amylolyticus DSM 11664</name>
    <dbReference type="NCBI Taxonomy" id="585524"/>
    <lineage>
        <taxon>Bacteria</taxon>
        <taxon>Bacillati</taxon>
        <taxon>Bacillota</taxon>
        <taxon>Bacilli</taxon>
        <taxon>Lactobacillales</taxon>
        <taxon>Lactobacillaceae</taxon>
        <taxon>Lactobacillus</taxon>
    </lineage>
</organism>
<reference evidence="6 7" key="1">
    <citation type="submission" date="2010-04" db="EMBL/GenBank/DDBJ databases">
        <authorList>
            <person name="Muzny D."/>
            <person name="Qin X."/>
            <person name="Deng J."/>
            <person name="Jiang H."/>
            <person name="Liu Y."/>
            <person name="Qu J."/>
            <person name="Song X.-Z."/>
            <person name="Zhang L."/>
            <person name="Thornton R."/>
            <person name="Coyle M."/>
            <person name="Francisco L."/>
            <person name="Jackson L."/>
            <person name="Javaid M."/>
            <person name="Korchina V."/>
            <person name="Kovar C."/>
            <person name="Mata R."/>
            <person name="Mathew T."/>
            <person name="Ngo R."/>
            <person name="Nguyen L."/>
            <person name="Nguyen N."/>
            <person name="Okwuonu G."/>
            <person name="Ongeri F."/>
            <person name="Pham C."/>
            <person name="Simmons D."/>
            <person name="Wilczek-Boney K."/>
            <person name="Hale W."/>
            <person name="Jakkamsetti A."/>
            <person name="Pham P."/>
            <person name="Ruth R."/>
            <person name="San Lucas F."/>
            <person name="Warren J."/>
            <person name="Zhang J."/>
            <person name="Zhao Z."/>
            <person name="Zhou C."/>
            <person name="Zhu D."/>
            <person name="Lee S."/>
            <person name="Bess C."/>
            <person name="Blankenburg K."/>
            <person name="Forbes L."/>
            <person name="Fu Q."/>
            <person name="Gubbala S."/>
            <person name="Hirani K."/>
            <person name="Jayaseelan J.C."/>
            <person name="Lara F."/>
            <person name="Munidasa M."/>
            <person name="Palculict T."/>
            <person name="Patil S."/>
            <person name="Pu L.-L."/>
            <person name="Saada N."/>
            <person name="Tang L."/>
            <person name="Weissenberger G."/>
            <person name="Zhu Y."/>
            <person name="Hemphill L."/>
            <person name="Shang Y."/>
            <person name="Youmans B."/>
            <person name="Ayvaz T."/>
            <person name="Ross M."/>
            <person name="Santibanez J."/>
            <person name="Aqrawi P."/>
            <person name="Gross S."/>
            <person name="Joshi V."/>
            <person name="Fowler G."/>
            <person name="Nazareth L."/>
            <person name="Reid J."/>
            <person name="Worley K."/>
            <person name="Petrosino J."/>
            <person name="Highlander S."/>
            <person name="Gibbs R."/>
        </authorList>
    </citation>
    <scope>NUCLEOTIDE SEQUENCE [LARGE SCALE GENOMIC DNA]</scope>
    <source>
        <strain evidence="6 7">DSM 11664</strain>
    </source>
</reference>
<dbReference type="SMART" id="SM00831">
    <property type="entry name" value="Cation_ATPase_N"/>
    <property type="match status" value="1"/>
</dbReference>
<dbReference type="Pfam" id="PF00690">
    <property type="entry name" value="Cation_ATPase_N"/>
    <property type="match status" value="1"/>
</dbReference>
<keyword evidence="4" id="KW-0812">Transmembrane</keyword>
<dbReference type="Gene3D" id="1.20.1110.10">
    <property type="entry name" value="Calcium-transporting ATPase, transmembrane domain"/>
    <property type="match status" value="1"/>
</dbReference>
<dbReference type="SUPFAM" id="SSF81665">
    <property type="entry name" value="Calcium ATPase, transmembrane domain M"/>
    <property type="match status" value="1"/>
</dbReference>
<dbReference type="InterPro" id="IPR001757">
    <property type="entry name" value="P_typ_ATPase"/>
</dbReference>
<keyword evidence="6" id="KW-0378">Hydrolase</keyword>
<evidence type="ECO:0000256" key="1">
    <source>
        <dbReference type="ARBA" id="ARBA00004141"/>
    </source>
</evidence>
<dbReference type="PANTHER" id="PTHR42861">
    <property type="entry name" value="CALCIUM-TRANSPORTING ATPASE"/>
    <property type="match status" value="1"/>
</dbReference>
<dbReference type="EC" id="3.6.1.-" evidence="6"/>
<keyword evidence="2" id="KW-0547">Nucleotide-binding</keyword>
<dbReference type="SUPFAM" id="SSF81653">
    <property type="entry name" value="Calcium ATPase, transduction domain A"/>
    <property type="match status" value="1"/>
</dbReference>
<dbReference type="GO" id="GO:0016887">
    <property type="term" value="F:ATP hydrolysis activity"/>
    <property type="evidence" value="ECO:0007669"/>
    <property type="project" value="InterPro"/>
</dbReference>
<feature type="domain" description="Cation-transporting P-type ATPase N-terminal" evidence="5">
    <location>
        <begin position="4"/>
        <end position="78"/>
    </location>
</feature>
<dbReference type="InterPro" id="IPR008250">
    <property type="entry name" value="ATPase_P-typ_transduc_dom_A_sf"/>
</dbReference>
<dbReference type="GO" id="GO:0016020">
    <property type="term" value="C:membrane"/>
    <property type="evidence" value="ECO:0007669"/>
    <property type="project" value="UniProtKB-SubCell"/>
</dbReference>
<protein>
    <submittedName>
        <fullName evidence="6">E1-E2 ATPase</fullName>
        <ecNumber evidence="6">3.6.1.-</ecNumber>
    </submittedName>
</protein>
<feature type="transmembrane region" description="Helical" evidence="4">
    <location>
        <begin position="83"/>
        <end position="99"/>
    </location>
</feature>
<dbReference type="GO" id="GO:0005524">
    <property type="term" value="F:ATP binding"/>
    <property type="evidence" value="ECO:0007669"/>
    <property type="project" value="UniProtKB-KW"/>
</dbReference>
<name>D4YVQ8_9LACO</name>
<dbReference type="InterPro" id="IPR023298">
    <property type="entry name" value="ATPase_P-typ_TM_dom_sf"/>
</dbReference>
<comment type="subcellular location">
    <subcellularLocation>
        <location evidence="1">Membrane</location>
        <topology evidence="1">Multi-pass membrane protein</topology>
    </subcellularLocation>
</comment>
<dbReference type="Pfam" id="PF00122">
    <property type="entry name" value="E1-E2_ATPase"/>
    <property type="match status" value="1"/>
</dbReference>
<proteinExistence type="predicted"/>
<dbReference type="InterPro" id="IPR004014">
    <property type="entry name" value="ATPase_P-typ_cation-transptr_N"/>
</dbReference>
<evidence type="ECO:0000256" key="4">
    <source>
        <dbReference type="SAM" id="Phobius"/>
    </source>
</evidence>
<comment type="caution">
    <text evidence="6">The sequence shown here is derived from an EMBL/GenBank/DDBJ whole genome shotgun (WGS) entry which is preliminary data.</text>
</comment>
<dbReference type="EMBL" id="ADNY01000066">
    <property type="protein sequence ID" value="EFG54854.1"/>
    <property type="molecule type" value="Genomic_DNA"/>
</dbReference>
<dbReference type="InterPro" id="IPR059000">
    <property type="entry name" value="ATPase_P-type_domA"/>
</dbReference>